<name>A0AAV7RJZ4_PLEWA</name>
<organism evidence="1 2">
    <name type="scientific">Pleurodeles waltl</name>
    <name type="common">Iberian ribbed newt</name>
    <dbReference type="NCBI Taxonomy" id="8319"/>
    <lineage>
        <taxon>Eukaryota</taxon>
        <taxon>Metazoa</taxon>
        <taxon>Chordata</taxon>
        <taxon>Craniata</taxon>
        <taxon>Vertebrata</taxon>
        <taxon>Euteleostomi</taxon>
        <taxon>Amphibia</taxon>
        <taxon>Batrachia</taxon>
        <taxon>Caudata</taxon>
        <taxon>Salamandroidea</taxon>
        <taxon>Salamandridae</taxon>
        <taxon>Pleurodelinae</taxon>
        <taxon>Pleurodeles</taxon>
    </lineage>
</organism>
<protein>
    <submittedName>
        <fullName evidence="1">Uncharacterized protein</fullName>
    </submittedName>
</protein>
<dbReference type="EMBL" id="JANPWB010000009">
    <property type="protein sequence ID" value="KAJ1151780.1"/>
    <property type="molecule type" value="Genomic_DNA"/>
</dbReference>
<keyword evidence="2" id="KW-1185">Reference proteome</keyword>
<sequence>MEIWPEVVLYKGPYLVQPRPRNVADFSSFGSSLDLQPALIAGFLGFSVLPSFPWVLGSFVSPPCSSVGVFVSPRVPRVKSVFSFCYFGNPDIRVPSTGVSVSVVMTPGRNGVLEGESGRRSRFSAARNRYI</sequence>
<dbReference type="Proteomes" id="UP001066276">
    <property type="component" value="Chromosome 5"/>
</dbReference>
<proteinExistence type="predicted"/>
<reference evidence="1" key="1">
    <citation type="journal article" date="2022" name="bioRxiv">
        <title>Sequencing and chromosome-scale assembly of the giantPleurodeles waltlgenome.</title>
        <authorList>
            <person name="Brown T."/>
            <person name="Elewa A."/>
            <person name="Iarovenko S."/>
            <person name="Subramanian E."/>
            <person name="Araus A.J."/>
            <person name="Petzold A."/>
            <person name="Susuki M."/>
            <person name="Suzuki K.-i.T."/>
            <person name="Hayashi T."/>
            <person name="Toyoda A."/>
            <person name="Oliveira C."/>
            <person name="Osipova E."/>
            <person name="Leigh N.D."/>
            <person name="Simon A."/>
            <person name="Yun M.H."/>
        </authorList>
    </citation>
    <scope>NUCLEOTIDE SEQUENCE</scope>
    <source>
        <strain evidence="1">20211129_DDA</strain>
        <tissue evidence="1">Liver</tissue>
    </source>
</reference>
<evidence type="ECO:0000313" key="1">
    <source>
        <dbReference type="EMBL" id="KAJ1151780.1"/>
    </source>
</evidence>
<evidence type="ECO:0000313" key="2">
    <source>
        <dbReference type="Proteomes" id="UP001066276"/>
    </source>
</evidence>
<dbReference type="AlphaFoldDB" id="A0AAV7RJZ4"/>
<gene>
    <name evidence="1" type="ORF">NDU88_004560</name>
</gene>
<comment type="caution">
    <text evidence="1">The sequence shown here is derived from an EMBL/GenBank/DDBJ whole genome shotgun (WGS) entry which is preliminary data.</text>
</comment>
<accession>A0AAV7RJZ4</accession>